<dbReference type="Gene3D" id="1.20.1280.50">
    <property type="match status" value="1"/>
</dbReference>
<dbReference type="Proteomes" id="UP000695007">
    <property type="component" value="Unplaced"/>
</dbReference>
<dbReference type="InterPro" id="IPR036047">
    <property type="entry name" value="F-box-like_dom_sf"/>
</dbReference>
<dbReference type="InterPro" id="IPR001810">
    <property type="entry name" value="F-box_dom"/>
</dbReference>
<dbReference type="AlphaFoldDB" id="A0AAJ6VKP5"/>
<accession>A0AAJ6VKP5</accession>
<dbReference type="KEGG" id="csol:105359936"/>
<feature type="domain" description="F-box" evidence="1">
    <location>
        <begin position="9"/>
        <end position="57"/>
    </location>
</feature>
<dbReference type="GO" id="GO:0005634">
    <property type="term" value="C:nucleus"/>
    <property type="evidence" value="ECO:0007669"/>
    <property type="project" value="TreeGrafter"/>
</dbReference>
<evidence type="ECO:0000313" key="2">
    <source>
        <dbReference type="Proteomes" id="UP000695007"/>
    </source>
</evidence>
<dbReference type="InterPro" id="IPR039719">
    <property type="entry name" value="FBXO28"/>
</dbReference>
<reference evidence="3" key="1">
    <citation type="submission" date="2025-08" db="UniProtKB">
        <authorList>
            <consortium name="RefSeq"/>
        </authorList>
    </citation>
    <scope>IDENTIFICATION</scope>
</reference>
<evidence type="ECO:0000313" key="3">
    <source>
        <dbReference type="RefSeq" id="XP_011495009.1"/>
    </source>
</evidence>
<dbReference type="PANTHER" id="PTHR13252">
    <property type="entry name" value="F-BOX ONLY PROTEIN 28"/>
    <property type="match status" value="1"/>
</dbReference>
<dbReference type="GO" id="GO:0003713">
    <property type="term" value="F:transcription coactivator activity"/>
    <property type="evidence" value="ECO:0007669"/>
    <property type="project" value="TreeGrafter"/>
</dbReference>
<evidence type="ECO:0000259" key="1">
    <source>
        <dbReference type="PROSITE" id="PS50181"/>
    </source>
</evidence>
<proteinExistence type="predicted"/>
<dbReference type="Pfam" id="PF00646">
    <property type="entry name" value="F-box"/>
    <property type="match status" value="1"/>
</dbReference>
<dbReference type="GeneID" id="105359936"/>
<keyword evidence="2" id="KW-1185">Reference proteome</keyword>
<gene>
    <name evidence="3" type="primary">LOC105359936</name>
</gene>
<name>A0AAJ6VKP5_9HYME</name>
<dbReference type="CDD" id="cd22100">
    <property type="entry name" value="F-box_FBXO28"/>
    <property type="match status" value="1"/>
</dbReference>
<dbReference type="PANTHER" id="PTHR13252:SF1">
    <property type="entry name" value="DAMPENED, ISOFORM A"/>
    <property type="match status" value="1"/>
</dbReference>
<dbReference type="SUPFAM" id="SSF81383">
    <property type="entry name" value="F-box domain"/>
    <property type="match status" value="1"/>
</dbReference>
<dbReference type="RefSeq" id="XP_011495009.1">
    <property type="nucleotide sequence ID" value="XM_011496707.1"/>
</dbReference>
<dbReference type="PROSITE" id="PS50181">
    <property type="entry name" value="FBOX"/>
    <property type="match status" value="1"/>
</dbReference>
<sequence length="171" mass="20549">MKSDKYLYPPKLLTLPEEVLRNILNFLNYDTIANLRLTCHRFNYLCGSVLNIQFKKLRIQVKNYYNLEIEMKRRLPLTNRNQIITFLSDELQKLQSIFGKHIDNKCCCFFAGKILDEAYNIYNIMKMNDYFLDSVGTHKIPYALQIMNAFFILFKKLQQYLDLSNHFKQYF</sequence>
<protein>
    <submittedName>
        <fullName evidence="3">F-box only protein 28-like</fullName>
    </submittedName>
</protein>
<organism evidence="2 3">
    <name type="scientific">Ceratosolen solmsi marchali</name>
    <dbReference type="NCBI Taxonomy" id="326594"/>
    <lineage>
        <taxon>Eukaryota</taxon>
        <taxon>Metazoa</taxon>
        <taxon>Ecdysozoa</taxon>
        <taxon>Arthropoda</taxon>
        <taxon>Hexapoda</taxon>
        <taxon>Insecta</taxon>
        <taxon>Pterygota</taxon>
        <taxon>Neoptera</taxon>
        <taxon>Endopterygota</taxon>
        <taxon>Hymenoptera</taxon>
        <taxon>Apocrita</taxon>
        <taxon>Proctotrupomorpha</taxon>
        <taxon>Chalcidoidea</taxon>
        <taxon>Agaonidae</taxon>
        <taxon>Agaoninae</taxon>
        <taxon>Ceratosolen</taxon>
    </lineage>
</organism>
<dbReference type="SMART" id="SM00256">
    <property type="entry name" value="FBOX"/>
    <property type="match status" value="1"/>
</dbReference>